<keyword evidence="7 11" id="KW-0119">Carbohydrate metabolism</keyword>
<dbReference type="PANTHER" id="PTHR38050:SF1">
    <property type="entry name" value="FERULOYL ESTERASE C"/>
    <property type="match status" value="1"/>
</dbReference>
<dbReference type="InterPro" id="IPR043595">
    <property type="entry name" value="FaeB/C/D"/>
</dbReference>
<accession>A0A1L9T898</accession>
<keyword evidence="14" id="KW-1185">Reference proteome</keyword>
<dbReference type="AlphaFoldDB" id="A0A1L9T898"/>
<comment type="similarity">
    <text evidence="2 11">Belongs to the faeC family.</text>
</comment>
<evidence type="ECO:0000256" key="6">
    <source>
        <dbReference type="ARBA" id="ARBA00022801"/>
    </source>
</evidence>
<dbReference type="InterPro" id="IPR001375">
    <property type="entry name" value="Peptidase_S9_cat"/>
</dbReference>
<dbReference type="GO" id="GO:0005576">
    <property type="term" value="C:extracellular region"/>
    <property type="evidence" value="ECO:0007669"/>
    <property type="project" value="UniProtKB-SubCell"/>
</dbReference>
<evidence type="ECO:0000256" key="10">
    <source>
        <dbReference type="ARBA" id="ARBA00034075"/>
    </source>
</evidence>
<proteinExistence type="inferred from homology"/>
<comment type="subcellular location">
    <subcellularLocation>
        <location evidence="1 11">Secreted</location>
    </subcellularLocation>
</comment>
<protein>
    <recommendedName>
        <fullName evidence="11">Feruloyl esterase C</fullName>
        <ecNumber evidence="11">3.1.1.73</ecNumber>
    </recommendedName>
    <alternativeName>
        <fullName evidence="11">Ferulic acid esterase C</fullName>
    </alternativeName>
</protein>
<gene>
    <name evidence="13" type="ORF">ASPSYDRAFT_48859</name>
</gene>
<reference evidence="14" key="1">
    <citation type="journal article" date="2017" name="Genome Biol.">
        <title>Comparative genomics reveals high biological diversity and specific adaptations in the industrially and medically important fungal genus Aspergillus.</title>
        <authorList>
            <person name="de Vries R.P."/>
            <person name="Riley R."/>
            <person name="Wiebenga A."/>
            <person name="Aguilar-Osorio G."/>
            <person name="Amillis S."/>
            <person name="Uchima C.A."/>
            <person name="Anderluh G."/>
            <person name="Asadollahi M."/>
            <person name="Askin M."/>
            <person name="Barry K."/>
            <person name="Battaglia E."/>
            <person name="Bayram O."/>
            <person name="Benocci T."/>
            <person name="Braus-Stromeyer S.A."/>
            <person name="Caldana C."/>
            <person name="Canovas D."/>
            <person name="Cerqueira G.C."/>
            <person name="Chen F."/>
            <person name="Chen W."/>
            <person name="Choi C."/>
            <person name="Clum A."/>
            <person name="Dos Santos R.A."/>
            <person name="Damasio A.R."/>
            <person name="Diallinas G."/>
            <person name="Emri T."/>
            <person name="Fekete E."/>
            <person name="Flipphi M."/>
            <person name="Freyberg S."/>
            <person name="Gallo A."/>
            <person name="Gournas C."/>
            <person name="Habgood R."/>
            <person name="Hainaut M."/>
            <person name="Harispe M.L."/>
            <person name="Henrissat B."/>
            <person name="Hilden K.S."/>
            <person name="Hope R."/>
            <person name="Hossain A."/>
            <person name="Karabika E."/>
            <person name="Karaffa L."/>
            <person name="Karanyi Z."/>
            <person name="Krasevec N."/>
            <person name="Kuo A."/>
            <person name="Kusch H."/>
            <person name="LaButti K."/>
            <person name="Lagendijk E.L."/>
            <person name="Lapidus A."/>
            <person name="Levasseur A."/>
            <person name="Lindquist E."/>
            <person name="Lipzen A."/>
            <person name="Logrieco A.F."/>
            <person name="MacCabe A."/>
            <person name="Maekelae M.R."/>
            <person name="Malavazi I."/>
            <person name="Melin P."/>
            <person name="Meyer V."/>
            <person name="Mielnichuk N."/>
            <person name="Miskei M."/>
            <person name="Molnar A.P."/>
            <person name="Mule G."/>
            <person name="Ngan C.Y."/>
            <person name="Orejas M."/>
            <person name="Orosz E."/>
            <person name="Ouedraogo J.P."/>
            <person name="Overkamp K.M."/>
            <person name="Park H.-S."/>
            <person name="Perrone G."/>
            <person name="Piumi F."/>
            <person name="Punt P.J."/>
            <person name="Ram A.F."/>
            <person name="Ramon A."/>
            <person name="Rauscher S."/>
            <person name="Record E."/>
            <person name="Riano-Pachon D.M."/>
            <person name="Robert V."/>
            <person name="Roehrig J."/>
            <person name="Ruller R."/>
            <person name="Salamov A."/>
            <person name="Salih N.S."/>
            <person name="Samson R.A."/>
            <person name="Sandor E."/>
            <person name="Sanguinetti M."/>
            <person name="Schuetze T."/>
            <person name="Sepcic K."/>
            <person name="Shelest E."/>
            <person name="Sherlock G."/>
            <person name="Sophianopoulou V."/>
            <person name="Squina F.M."/>
            <person name="Sun H."/>
            <person name="Susca A."/>
            <person name="Todd R.B."/>
            <person name="Tsang A."/>
            <person name="Unkles S.E."/>
            <person name="van de Wiele N."/>
            <person name="van Rossen-Uffink D."/>
            <person name="Oliveira J.V."/>
            <person name="Vesth T.C."/>
            <person name="Visser J."/>
            <person name="Yu J.-H."/>
            <person name="Zhou M."/>
            <person name="Andersen M.R."/>
            <person name="Archer D.B."/>
            <person name="Baker S.E."/>
            <person name="Benoit I."/>
            <person name="Brakhage A.A."/>
            <person name="Braus G.H."/>
            <person name="Fischer R."/>
            <person name="Frisvad J.C."/>
            <person name="Goldman G.H."/>
            <person name="Houbraken J."/>
            <person name="Oakley B."/>
            <person name="Pocsi I."/>
            <person name="Scazzocchio C."/>
            <person name="Seiboth B."/>
            <person name="vanKuyk P.A."/>
            <person name="Wortman J."/>
            <person name="Dyer P.S."/>
            <person name="Grigoriev I.V."/>
        </authorList>
    </citation>
    <scope>NUCLEOTIDE SEQUENCE [LARGE SCALE GENOMIC DNA]</scope>
    <source>
        <strain evidence="14">CBS 593.65</strain>
    </source>
</reference>
<keyword evidence="4 11" id="KW-0858">Xylan degradation</keyword>
<evidence type="ECO:0000256" key="7">
    <source>
        <dbReference type="ARBA" id="ARBA00023277"/>
    </source>
</evidence>
<dbReference type="GO" id="GO:0030600">
    <property type="term" value="F:feruloyl esterase activity"/>
    <property type="evidence" value="ECO:0007669"/>
    <property type="project" value="UniProtKB-UniRule"/>
</dbReference>
<evidence type="ECO:0000259" key="12">
    <source>
        <dbReference type="Pfam" id="PF00326"/>
    </source>
</evidence>
<dbReference type="SUPFAM" id="SSF53474">
    <property type="entry name" value="alpha/beta-Hydrolases"/>
    <property type="match status" value="1"/>
</dbReference>
<dbReference type="VEuPathDB" id="FungiDB:ASPSYDRAFT_48859"/>
<dbReference type="GO" id="GO:0008236">
    <property type="term" value="F:serine-type peptidase activity"/>
    <property type="evidence" value="ECO:0007669"/>
    <property type="project" value="InterPro"/>
</dbReference>
<keyword evidence="6 11" id="KW-0378">Hydrolase</keyword>
<dbReference type="RefSeq" id="XP_040699453.1">
    <property type="nucleotide sequence ID" value="XM_040847719.1"/>
</dbReference>
<dbReference type="Gene3D" id="3.40.50.1820">
    <property type="entry name" value="alpha/beta hydrolase"/>
    <property type="match status" value="1"/>
</dbReference>
<keyword evidence="5 11" id="KW-0732">Signal</keyword>
<comment type="function">
    <text evidence="9 11">Involved in degradation of plant cell walls. Hydrolyzes the feruloyl-arabinose ester bond in arabinoxylans, and the feruloyl-galactose ester bond in pectin. Active against paranitrophenyl-acetate, methyl ferulate and wheat arabinoxylan.</text>
</comment>
<organism evidence="13 14">
    <name type="scientific">Aspergillus sydowii CBS 593.65</name>
    <dbReference type="NCBI Taxonomy" id="1036612"/>
    <lineage>
        <taxon>Eukaryota</taxon>
        <taxon>Fungi</taxon>
        <taxon>Dikarya</taxon>
        <taxon>Ascomycota</taxon>
        <taxon>Pezizomycotina</taxon>
        <taxon>Eurotiomycetes</taxon>
        <taxon>Eurotiomycetidae</taxon>
        <taxon>Eurotiales</taxon>
        <taxon>Aspergillaceae</taxon>
        <taxon>Aspergillus</taxon>
        <taxon>Aspergillus subgen. Nidulantes</taxon>
    </lineage>
</organism>
<dbReference type="Proteomes" id="UP000184356">
    <property type="component" value="Unassembled WGS sequence"/>
</dbReference>
<dbReference type="PROSITE" id="PS51257">
    <property type="entry name" value="PROKAR_LIPOPROTEIN"/>
    <property type="match status" value="1"/>
</dbReference>
<feature type="chain" id="PRO_5027161805" description="Feruloyl esterase C" evidence="11">
    <location>
        <begin position="22"/>
        <end position="274"/>
    </location>
</feature>
<feature type="signal peptide" evidence="11">
    <location>
        <begin position="1"/>
        <end position="21"/>
    </location>
</feature>
<evidence type="ECO:0000256" key="3">
    <source>
        <dbReference type="ARBA" id="ARBA00022525"/>
    </source>
</evidence>
<dbReference type="STRING" id="1036612.A0A1L9T898"/>
<comment type="catalytic activity">
    <reaction evidence="10 11">
        <text>feruloyl-polysaccharide + H2O = ferulate + polysaccharide.</text>
        <dbReference type="EC" id="3.1.1.73"/>
    </reaction>
</comment>
<evidence type="ECO:0000313" key="13">
    <source>
        <dbReference type="EMBL" id="OJJ55647.1"/>
    </source>
</evidence>
<evidence type="ECO:0000256" key="11">
    <source>
        <dbReference type="RuleBase" id="RU367094"/>
    </source>
</evidence>
<dbReference type="Pfam" id="PF00326">
    <property type="entry name" value="Peptidase_S9"/>
    <property type="match status" value="1"/>
</dbReference>
<evidence type="ECO:0000256" key="4">
    <source>
        <dbReference type="ARBA" id="ARBA00022651"/>
    </source>
</evidence>
<evidence type="ECO:0000313" key="14">
    <source>
        <dbReference type="Proteomes" id="UP000184356"/>
    </source>
</evidence>
<dbReference type="GO" id="GO:0045493">
    <property type="term" value="P:xylan catabolic process"/>
    <property type="evidence" value="ECO:0007669"/>
    <property type="project" value="UniProtKB-UniRule"/>
</dbReference>
<evidence type="ECO:0000256" key="8">
    <source>
        <dbReference type="ARBA" id="ARBA00023326"/>
    </source>
</evidence>
<feature type="domain" description="Peptidase S9 prolyl oligopeptidase catalytic" evidence="12">
    <location>
        <begin position="116"/>
        <end position="164"/>
    </location>
</feature>
<dbReference type="PANTHER" id="PTHR38050">
    <property type="match status" value="1"/>
</dbReference>
<keyword evidence="8 11" id="KW-0624">Polysaccharide degradation</keyword>
<dbReference type="InterPro" id="IPR029058">
    <property type="entry name" value="AB_hydrolase_fold"/>
</dbReference>
<dbReference type="GO" id="GO:0006508">
    <property type="term" value="P:proteolysis"/>
    <property type="evidence" value="ECO:0007669"/>
    <property type="project" value="InterPro"/>
</dbReference>
<evidence type="ECO:0000256" key="2">
    <source>
        <dbReference type="ARBA" id="ARBA00010278"/>
    </source>
</evidence>
<dbReference type="GeneID" id="63763792"/>
<keyword evidence="3 11" id="KW-0964">Secreted</keyword>
<evidence type="ECO:0000256" key="9">
    <source>
        <dbReference type="ARBA" id="ARBA00025250"/>
    </source>
</evidence>
<dbReference type="OrthoDB" id="424610at2759"/>
<dbReference type="EMBL" id="KV878592">
    <property type="protein sequence ID" value="OJJ55647.1"/>
    <property type="molecule type" value="Genomic_DNA"/>
</dbReference>
<name>A0A1L9T898_9EURO</name>
<evidence type="ECO:0000256" key="5">
    <source>
        <dbReference type="ARBA" id="ARBA00022729"/>
    </source>
</evidence>
<evidence type="ECO:0000256" key="1">
    <source>
        <dbReference type="ARBA" id="ARBA00004613"/>
    </source>
</evidence>
<sequence length="274" mass="28826">MPYRRSTLILTVAQCALLAAAASSSGCGTTPSIGSGPNQADVNGQARDYILQLPENYDSSNPYKLVIGYHWLDGSMDTVVDGSFYGLAPLAADSTIFVAPQGLNAGWANTNGDDLTFTDQILDAIQSNFCIDQDRIFATGWSYGGAMSYSVACSRADVFRAVAVMSGAELSGCDGGSDPIAYFGQHGISDDVLPIDSGRQLRDHFVEVNGCDAADPEEPAPGSGTHSTTDYTGCSEGHPVEWVAFDGGHVPTPSDAGSSDSFTPGLIWDFFSQF</sequence>
<dbReference type="EC" id="3.1.1.73" evidence="11"/>